<dbReference type="Pfam" id="PF21405">
    <property type="entry name" value="AMG1_II"/>
    <property type="match status" value="1"/>
</dbReference>
<keyword evidence="9" id="KW-0119">Carbohydrate metabolism</keyword>
<dbReference type="GO" id="GO:0000287">
    <property type="term" value="F:magnesium ion binding"/>
    <property type="evidence" value="ECO:0007669"/>
    <property type="project" value="InterPro"/>
</dbReference>
<keyword evidence="10" id="KW-0961">Cell wall biogenesis/degradation</keyword>
<dbReference type="GO" id="GO:0004610">
    <property type="term" value="F:phosphoacetylglucosamine mutase activity"/>
    <property type="evidence" value="ECO:0007669"/>
    <property type="project" value="UniProtKB-UniRule"/>
</dbReference>
<evidence type="ECO:0000256" key="1">
    <source>
        <dbReference type="ARBA" id="ARBA00000558"/>
    </source>
</evidence>
<keyword evidence="23" id="KW-1185">Reference proteome</keyword>
<gene>
    <name evidence="22" type="ORF">D9619_003534</name>
</gene>
<evidence type="ECO:0000313" key="22">
    <source>
        <dbReference type="EMBL" id="KAF5313080.1"/>
    </source>
</evidence>
<dbReference type="Proteomes" id="UP000567179">
    <property type="component" value="Unassembled WGS sequence"/>
</dbReference>
<dbReference type="Pfam" id="PF21404">
    <property type="entry name" value="AMG1_III"/>
    <property type="match status" value="1"/>
</dbReference>
<dbReference type="SUPFAM" id="SSF55957">
    <property type="entry name" value="Phosphoglucomutase, C-terminal domain"/>
    <property type="match status" value="1"/>
</dbReference>
<dbReference type="InterPro" id="IPR005843">
    <property type="entry name" value="A-D-PHexomutase_C"/>
</dbReference>
<comment type="similarity">
    <text evidence="3 14">Belongs to the phosphohexose mutase family.</text>
</comment>
<protein>
    <recommendedName>
        <fullName evidence="4 14">Phosphoacetylglucosamine mutase</fullName>
        <shortName evidence="14">PAGM</shortName>
        <ecNumber evidence="4 14">5.4.2.3</ecNumber>
    </recommendedName>
    <alternativeName>
        <fullName evidence="12 14">Acetylglucosamine phosphomutase</fullName>
    </alternativeName>
    <alternativeName>
        <fullName evidence="11 14">N-acetylglucosamine-phosphate mutase</fullName>
    </alternativeName>
</protein>
<evidence type="ECO:0000256" key="5">
    <source>
        <dbReference type="ARBA" id="ARBA00022553"/>
    </source>
</evidence>
<evidence type="ECO:0000259" key="20">
    <source>
        <dbReference type="Pfam" id="PF21404"/>
    </source>
</evidence>
<dbReference type="PANTHER" id="PTHR45955:SF1">
    <property type="entry name" value="PHOSPHOACETYLGLUCOSAMINE MUTASE"/>
    <property type="match status" value="1"/>
</dbReference>
<dbReference type="EMBL" id="JAACJJ010000056">
    <property type="protein sequence ID" value="KAF5313080.1"/>
    <property type="molecule type" value="Genomic_DNA"/>
</dbReference>
<dbReference type="AlphaFoldDB" id="A0A8H5AY54"/>
<feature type="binding site" evidence="17">
    <location>
        <position position="299"/>
    </location>
    <ligand>
        <name>Mg(2+)</name>
        <dbReference type="ChEBI" id="CHEBI:18420"/>
    </ligand>
</feature>
<dbReference type="GO" id="GO:0005975">
    <property type="term" value="P:carbohydrate metabolic process"/>
    <property type="evidence" value="ECO:0007669"/>
    <property type="project" value="InterPro"/>
</dbReference>
<feature type="binding site" evidence="17">
    <location>
        <position position="301"/>
    </location>
    <ligand>
        <name>Mg(2+)</name>
        <dbReference type="ChEBI" id="CHEBI:18420"/>
    </ligand>
</feature>
<dbReference type="InterPro" id="IPR016066">
    <property type="entry name" value="A-D-PHexomutase_CS"/>
</dbReference>
<feature type="binding site" evidence="16">
    <location>
        <begin position="393"/>
        <end position="395"/>
    </location>
    <ligand>
        <name>substrate</name>
    </ligand>
</feature>
<evidence type="ECO:0000256" key="6">
    <source>
        <dbReference type="ARBA" id="ARBA00022723"/>
    </source>
</evidence>
<evidence type="ECO:0000256" key="13">
    <source>
        <dbReference type="ARBA" id="ARBA00059527"/>
    </source>
</evidence>
<feature type="domain" description="Phosphoacetylglucosamine mutase AMG1" evidence="20">
    <location>
        <begin position="320"/>
        <end position="457"/>
    </location>
</feature>
<proteinExistence type="inferred from homology"/>
<feature type="binding site" evidence="17">
    <location>
        <position position="303"/>
    </location>
    <ligand>
        <name>Mg(2+)</name>
        <dbReference type="ChEBI" id="CHEBI:18420"/>
    </ligand>
</feature>
<evidence type="ECO:0000256" key="8">
    <source>
        <dbReference type="ARBA" id="ARBA00023235"/>
    </source>
</evidence>
<feature type="domain" description="Alpha-D-phosphohexomutase alpha/beta/alpha" evidence="19">
    <location>
        <begin position="121"/>
        <end position="193"/>
    </location>
</feature>
<dbReference type="InterPro" id="IPR016055">
    <property type="entry name" value="A-D-PHexomutase_a/b/a-I/II/III"/>
</dbReference>
<comment type="catalytic activity">
    <reaction evidence="1 14">
        <text>N-acetyl-alpha-D-glucosamine 1-phosphate = N-acetyl-D-glucosamine 6-phosphate</text>
        <dbReference type="Rhea" id="RHEA:23804"/>
        <dbReference type="ChEBI" id="CHEBI:57513"/>
        <dbReference type="ChEBI" id="CHEBI:57776"/>
        <dbReference type="EC" id="5.4.2.3"/>
    </reaction>
</comment>
<keyword evidence="7 14" id="KW-0460">Magnesium</keyword>
<evidence type="ECO:0000256" key="11">
    <source>
        <dbReference type="ARBA" id="ARBA00031926"/>
    </source>
</evidence>
<evidence type="ECO:0000256" key="9">
    <source>
        <dbReference type="ARBA" id="ARBA00023277"/>
    </source>
</evidence>
<comment type="cofactor">
    <cofactor evidence="14 17">
        <name>Mg(2+)</name>
        <dbReference type="ChEBI" id="CHEBI:18420"/>
    </cofactor>
    <text evidence="14 17">Binds 1 Mg(2+) ion per subunit.</text>
</comment>
<evidence type="ECO:0000256" key="4">
    <source>
        <dbReference type="ARBA" id="ARBA00012731"/>
    </source>
</evidence>
<name>A0A8H5AY54_9AGAR</name>
<dbReference type="FunFam" id="3.40.120.10:FF:000023">
    <property type="entry name" value="Phosphoacetylglucosamine mutase"/>
    <property type="match status" value="1"/>
</dbReference>
<evidence type="ECO:0000259" key="19">
    <source>
        <dbReference type="Pfam" id="PF02878"/>
    </source>
</evidence>
<organism evidence="22 23">
    <name type="scientific">Psilocybe cf. subviscida</name>
    <dbReference type="NCBI Taxonomy" id="2480587"/>
    <lineage>
        <taxon>Eukaryota</taxon>
        <taxon>Fungi</taxon>
        <taxon>Dikarya</taxon>
        <taxon>Basidiomycota</taxon>
        <taxon>Agaricomycotina</taxon>
        <taxon>Agaricomycetes</taxon>
        <taxon>Agaricomycetidae</taxon>
        <taxon>Agaricales</taxon>
        <taxon>Agaricineae</taxon>
        <taxon>Strophariaceae</taxon>
        <taxon>Psilocybe</taxon>
    </lineage>
</organism>
<evidence type="ECO:0000313" key="23">
    <source>
        <dbReference type="Proteomes" id="UP000567179"/>
    </source>
</evidence>
<feature type="binding site" evidence="16">
    <location>
        <begin position="518"/>
        <end position="522"/>
    </location>
    <ligand>
        <name>substrate</name>
    </ligand>
</feature>
<dbReference type="PANTHER" id="PTHR45955">
    <property type="entry name" value="PHOSPHOACETYLGLUCOSAMINE MUTASE"/>
    <property type="match status" value="1"/>
</dbReference>
<feature type="binding site" evidence="16">
    <location>
        <position position="527"/>
    </location>
    <ligand>
        <name>substrate</name>
    </ligand>
</feature>
<dbReference type="InterPro" id="IPR049023">
    <property type="entry name" value="AMG1_II"/>
</dbReference>
<dbReference type="InterPro" id="IPR036900">
    <property type="entry name" value="A-D-PHexomutase_C_sf"/>
</dbReference>
<dbReference type="EC" id="5.4.2.3" evidence="4 14"/>
<feature type="domain" description="Alpha-D-phosphohexomutase alpha/beta/alpha" evidence="19">
    <location>
        <begin position="75"/>
        <end position="105"/>
    </location>
</feature>
<dbReference type="UniPathway" id="UPA00113">
    <property type="reaction ID" value="UER00530"/>
</dbReference>
<dbReference type="Gene3D" id="3.30.310.50">
    <property type="entry name" value="Alpha-D-phosphohexomutase, C-terminal domain"/>
    <property type="match status" value="1"/>
</dbReference>
<evidence type="ECO:0000256" key="7">
    <source>
        <dbReference type="ARBA" id="ARBA00022842"/>
    </source>
</evidence>
<evidence type="ECO:0000256" key="3">
    <source>
        <dbReference type="ARBA" id="ARBA00010231"/>
    </source>
</evidence>
<dbReference type="PROSITE" id="PS00710">
    <property type="entry name" value="PGM_PMM"/>
    <property type="match status" value="1"/>
</dbReference>
<dbReference type="GO" id="GO:0071555">
    <property type="term" value="P:cell wall organization"/>
    <property type="evidence" value="ECO:0007669"/>
    <property type="project" value="UniProtKB-KW"/>
</dbReference>
<accession>A0A8H5AY54</accession>
<dbReference type="FunFam" id="3.40.120.10:FF:000013">
    <property type="entry name" value="Phosphoacetylglucosamine mutase"/>
    <property type="match status" value="1"/>
</dbReference>
<keyword evidence="5" id="KW-0597">Phosphoprotein</keyword>
<dbReference type="Pfam" id="PF00408">
    <property type="entry name" value="PGM_PMM_IV"/>
    <property type="match status" value="1"/>
</dbReference>
<comment type="pathway">
    <text evidence="2 14">Nucleotide-sugar biosynthesis; UDP-N-acetyl-alpha-D-glucosamine biosynthesis; N-acetyl-alpha-D-glucosamine 1-phosphate from alpha-D-glucosamine 6-phosphate (route I): step 2/2.</text>
</comment>
<evidence type="ECO:0000259" key="18">
    <source>
        <dbReference type="Pfam" id="PF00408"/>
    </source>
</evidence>
<keyword evidence="6 14" id="KW-0479">Metal-binding</keyword>
<evidence type="ECO:0000256" key="14">
    <source>
        <dbReference type="PIRNR" id="PIRNR016408"/>
    </source>
</evidence>
<dbReference type="InterPro" id="IPR049022">
    <property type="entry name" value="AMG1_III"/>
</dbReference>
<dbReference type="CDD" id="cd03086">
    <property type="entry name" value="PGM3"/>
    <property type="match status" value="1"/>
</dbReference>
<dbReference type="PIRSF" id="PIRSF016408">
    <property type="entry name" value="PAGM"/>
    <property type="match status" value="1"/>
</dbReference>
<feature type="binding site" description="via phosphate group" evidence="17">
    <location>
        <position position="83"/>
    </location>
    <ligand>
        <name>Mg(2+)</name>
        <dbReference type="ChEBI" id="CHEBI:18420"/>
    </ligand>
</feature>
<dbReference type="FunFam" id="3.30.310.50:FF:000003">
    <property type="entry name" value="Phosphoacetylglucosamine mutase"/>
    <property type="match status" value="1"/>
</dbReference>
<evidence type="ECO:0000256" key="17">
    <source>
        <dbReference type="PIRSR" id="PIRSR016408-3"/>
    </source>
</evidence>
<sequence length="565" mass="61000">MRSSDCSPSKSTTATMVELNTAALKAASDAHPKPADIHFQYGTAGFRTLGSTLDSVLFRVGVLAALRSKKLDSRTIGVMVTASHNPEQDNGVKLVDPRGEMLEASWEAHATVLANAATTDDFITAVENIVRNLKIDLSKPARVVYARDTRPSGVALIAALEDGMQAMGVEARDGGVTTTPILHYLVKAINTKGTADSYGEDSEEGYYTKLSEAFKKLIGGKAKPDTLVIDCANGVGAAAAEKLTKYLGSTLPIVLENTDTTTRGKLNDACGADYVKTQQKLPPNLVDDMKAGQRACSLDGDADRLMYYYLDERSQFQMLDGDKIAALVAAFIVEQVQVAGLETEIKVGVVQTAYANGASTKYLVERVPVKCVPTGVKHLHHAAEHYDIGVYFEANGHGTVLFSPQTQQKLTTHEPSTPAQSTALNHLKNLTQLINQTVGDALSDMLLVEVVLAHKAYTAVEWNSLYQDLPNRLVKVVVGDRNAFKTENAERRLVSPAGLQGKIDELVRRYEGGRSFVRPSGTEDVVRVYAEAGVRAQADELAFRVAGLVYDEAGGDPAKRPKEFL</sequence>
<evidence type="ECO:0000256" key="2">
    <source>
        <dbReference type="ARBA" id="ARBA00004865"/>
    </source>
</evidence>
<evidence type="ECO:0000259" key="21">
    <source>
        <dbReference type="Pfam" id="PF21405"/>
    </source>
</evidence>
<evidence type="ECO:0000256" key="10">
    <source>
        <dbReference type="ARBA" id="ARBA00023316"/>
    </source>
</evidence>
<evidence type="ECO:0000256" key="15">
    <source>
        <dbReference type="PIRSR" id="PIRSR016408-1"/>
    </source>
</evidence>
<evidence type="ECO:0000256" key="16">
    <source>
        <dbReference type="PIRSR" id="PIRSR016408-2"/>
    </source>
</evidence>
<feature type="active site" description="Phosphoserine intermediate" evidence="15">
    <location>
        <position position="83"/>
    </location>
</feature>
<comment type="function">
    <text evidence="13 14">Catalyzes the conversion of GlcNAc-6-P into GlcNAc-1-P during the synthesis of uridine diphosphate/UDP-GlcNAc, which is a biosynthetic precursor of chitin and also supplies the amino sugars for N-linked oligosaccharides of glycoproteins.</text>
</comment>
<reference evidence="22 23" key="1">
    <citation type="journal article" date="2020" name="ISME J.">
        <title>Uncovering the hidden diversity of litter-decomposition mechanisms in mushroom-forming fungi.</title>
        <authorList>
            <person name="Floudas D."/>
            <person name="Bentzer J."/>
            <person name="Ahren D."/>
            <person name="Johansson T."/>
            <person name="Persson P."/>
            <person name="Tunlid A."/>
        </authorList>
    </citation>
    <scope>NUCLEOTIDE SEQUENCE [LARGE SCALE GENOMIC DNA]</scope>
    <source>
        <strain evidence="22 23">CBS 101986</strain>
    </source>
</reference>
<dbReference type="Pfam" id="PF02878">
    <property type="entry name" value="PGM_PMM_I"/>
    <property type="match status" value="2"/>
</dbReference>
<evidence type="ECO:0000256" key="12">
    <source>
        <dbReference type="ARBA" id="ARBA00032065"/>
    </source>
</evidence>
<dbReference type="GO" id="GO:0006048">
    <property type="term" value="P:UDP-N-acetylglucosamine biosynthetic process"/>
    <property type="evidence" value="ECO:0007669"/>
    <property type="project" value="UniProtKB-UniRule"/>
</dbReference>
<dbReference type="InterPro" id="IPR005844">
    <property type="entry name" value="A-D-PHexomutase_a/b/a-I"/>
</dbReference>
<comment type="caution">
    <text evidence="22">The sequence shown here is derived from an EMBL/GenBank/DDBJ whole genome shotgun (WGS) entry which is preliminary data.</text>
</comment>
<dbReference type="InterPro" id="IPR016657">
    <property type="entry name" value="PAGM"/>
</dbReference>
<dbReference type="SUPFAM" id="SSF53738">
    <property type="entry name" value="Phosphoglucomutase, first 3 domains"/>
    <property type="match status" value="3"/>
</dbReference>
<keyword evidence="8 14" id="KW-0413">Isomerase</keyword>
<feature type="domain" description="Alpha-D-phosphohexomutase C-terminal" evidence="18">
    <location>
        <begin position="495"/>
        <end position="546"/>
    </location>
</feature>
<feature type="domain" description="Phosphoacetylglucosamine mutase AMG1" evidence="21">
    <location>
        <begin position="224"/>
        <end position="305"/>
    </location>
</feature>
<dbReference type="OrthoDB" id="1928at2759"/>
<dbReference type="Gene3D" id="3.40.120.10">
    <property type="entry name" value="Alpha-D-Glucose-1,6-Bisphosphate, subunit A, domain 3"/>
    <property type="match status" value="2"/>
</dbReference>